<dbReference type="Gene3D" id="1.10.1660.10">
    <property type="match status" value="1"/>
</dbReference>
<dbReference type="SUPFAM" id="SSF46955">
    <property type="entry name" value="Putative DNA-binding domain"/>
    <property type="match status" value="1"/>
</dbReference>
<dbReference type="PRINTS" id="PR00040">
    <property type="entry name" value="HTHMERR"/>
</dbReference>
<dbReference type="Proteomes" id="UP000624279">
    <property type="component" value="Unassembled WGS sequence"/>
</dbReference>
<dbReference type="InterPro" id="IPR000551">
    <property type="entry name" value="MerR-type_HTH_dom"/>
</dbReference>
<dbReference type="InterPro" id="IPR047057">
    <property type="entry name" value="MerR_fam"/>
</dbReference>
<keyword evidence="8" id="KW-1185">Reference proteome</keyword>
<proteinExistence type="predicted"/>
<name>A0ABR6Y7W2_9BURK</name>
<sequence length="172" mass="19147">MDIAEVIQQSGLPASSLRFYEEKGLIASTSRLGLRRQYHESVIEHLAFISLARKAGFSLAEIADLLIDKNTGKKQLRRDMLQAKADELDKKIKELTAMREGLKHAAACPAPNHFTCPTFLRLLKVARKSGARVANKATNKTTNKATNKGTNNVANEMMNSVQKKQTKRLNKN</sequence>
<dbReference type="SMART" id="SM00422">
    <property type="entry name" value="HTH_MERR"/>
    <property type="match status" value="1"/>
</dbReference>
<dbReference type="PANTHER" id="PTHR30204">
    <property type="entry name" value="REDOX-CYCLING DRUG-SENSING TRANSCRIPTIONAL ACTIVATOR SOXR"/>
    <property type="match status" value="1"/>
</dbReference>
<dbReference type="InterPro" id="IPR009061">
    <property type="entry name" value="DNA-bd_dom_put_sf"/>
</dbReference>
<keyword evidence="2" id="KW-0238">DNA-binding</keyword>
<comment type="caution">
    <text evidence="7">The sequence shown here is derived from an EMBL/GenBank/DDBJ whole genome shotgun (WGS) entry which is preliminary data.</text>
</comment>
<evidence type="ECO:0000313" key="8">
    <source>
        <dbReference type="Proteomes" id="UP000624279"/>
    </source>
</evidence>
<dbReference type="EMBL" id="JACOGA010000003">
    <property type="protein sequence ID" value="MBC3872678.1"/>
    <property type="molecule type" value="Genomic_DNA"/>
</dbReference>
<keyword evidence="4" id="KW-0175">Coiled coil</keyword>
<keyword evidence="3" id="KW-0804">Transcription</keyword>
<dbReference type="Pfam" id="PF00376">
    <property type="entry name" value="MerR"/>
    <property type="match status" value="1"/>
</dbReference>
<protein>
    <submittedName>
        <fullName evidence="7">Helix-turn-helix domain-containing protein</fullName>
    </submittedName>
</protein>
<feature type="compositionally biased region" description="Low complexity" evidence="5">
    <location>
        <begin position="134"/>
        <end position="155"/>
    </location>
</feature>
<keyword evidence="1" id="KW-0805">Transcription regulation</keyword>
<dbReference type="CDD" id="cd04781">
    <property type="entry name" value="HTH_MerR-like_sg6"/>
    <property type="match status" value="1"/>
</dbReference>
<dbReference type="PROSITE" id="PS50937">
    <property type="entry name" value="HTH_MERR_2"/>
    <property type="match status" value="1"/>
</dbReference>
<evidence type="ECO:0000256" key="4">
    <source>
        <dbReference type="SAM" id="Coils"/>
    </source>
</evidence>
<gene>
    <name evidence="7" type="ORF">H8K55_03685</name>
</gene>
<dbReference type="Pfam" id="PF09278">
    <property type="entry name" value="MerR-DNA-bind"/>
    <property type="match status" value="1"/>
</dbReference>
<evidence type="ECO:0000256" key="5">
    <source>
        <dbReference type="SAM" id="MobiDB-lite"/>
    </source>
</evidence>
<evidence type="ECO:0000259" key="6">
    <source>
        <dbReference type="PROSITE" id="PS50937"/>
    </source>
</evidence>
<evidence type="ECO:0000256" key="3">
    <source>
        <dbReference type="ARBA" id="ARBA00023163"/>
    </source>
</evidence>
<reference evidence="7 8" key="1">
    <citation type="submission" date="2020-08" db="EMBL/GenBank/DDBJ databases">
        <title>Novel species isolated from subtropical streams in China.</title>
        <authorList>
            <person name="Lu H."/>
        </authorList>
    </citation>
    <scope>NUCLEOTIDE SEQUENCE [LARGE SCALE GENOMIC DNA]</scope>
    <source>
        <strain evidence="7 8">LX15W</strain>
    </source>
</reference>
<evidence type="ECO:0000256" key="1">
    <source>
        <dbReference type="ARBA" id="ARBA00023015"/>
    </source>
</evidence>
<feature type="region of interest" description="Disordered" evidence="5">
    <location>
        <begin position="133"/>
        <end position="172"/>
    </location>
</feature>
<evidence type="ECO:0000256" key="2">
    <source>
        <dbReference type="ARBA" id="ARBA00023125"/>
    </source>
</evidence>
<accession>A0ABR6Y7W2</accession>
<feature type="coiled-coil region" evidence="4">
    <location>
        <begin position="78"/>
        <end position="105"/>
    </location>
</feature>
<dbReference type="PANTHER" id="PTHR30204:SF97">
    <property type="entry name" value="MERR FAMILY REGULATORY PROTEIN"/>
    <property type="match status" value="1"/>
</dbReference>
<feature type="domain" description="HTH merR-type" evidence="6">
    <location>
        <begin position="1"/>
        <end position="68"/>
    </location>
</feature>
<dbReference type="InterPro" id="IPR015358">
    <property type="entry name" value="Tscrpt_reg_MerR_DNA-bd"/>
</dbReference>
<organism evidence="7 8">
    <name type="scientific">Undibacterium flavidum</name>
    <dbReference type="NCBI Taxonomy" id="2762297"/>
    <lineage>
        <taxon>Bacteria</taxon>
        <taxon>Pseudomonadati</taxon>
        <taxon>Pseudomonadota</taxon>
        <taxon>Betaproteobacteria</taxon>
        <taxon>Burkholderiales</taxon>
        <taxon>Oxalobacteraceae</taxon>
        <taxon>Undibacterium</taxon>
    </lineage>
</organism>
<evidence type="ECO:0000313" key="7">
    <source>
        <dbReference type="EMBL" id="MBC3872678.1"/>
    </source>
</evidence>